<gene>
    <name evidence="1" type="ORF">KL86CLO1_10705</name>
</gene>
<accession>A0A212J8W9</accession>
<proteinExistence type="predicted"/>
<dbReference type="AlphaFoldDB" id="A0A212J8W9"/>
<protein>
    <submittedName>
        <fullName evidence="1">Uncharacterized protein</fullName>
    </submittedName>
</protein>
<sequence length="38" mass="4362">MILHEKGGEKVKKRMKKLLQFGYITFILKTQVGQNGAK</sequence>
<reference evidence="1" key="1">
    <citation type="submission" date="2016-04" db="EMBL/GenBank/DDBJ databases">
        <authorList>
            <person name="Evans L.H."/>
            <person name="Alamgir A."/>
            <person name="Owens N."/>
            <person name="Weber N.D."/>
            <person name="Virtaneva K."/>
            <person name="Barbian K."/>
            <person name="Babar A."/>
            <person name="Rosenke K."/>
        </authorList>
    </citation>
    <scope>NUCLEOTIDE SEQUENCE</scope>
    <source>
        <strain evidence="1">86</strain>
    </source>
</reference>
<dbReference type="EMBL" id="FLUN01000001">
    <property type="protein sequence ID" value="SBV95888.1"/>
    <property type="molecule type" value="Genomic_DNA"/>
</dbReference>
<organism evidence="1">
    <name type="scientific">uncultured Eubacteriales bacterium</name>
    <dbReference type="NCBI Taxonomy" id="172733"/>
    <lineage>
        <taxon>Bacteria</taxon>
        <taxon>Bacillati</taxon>
        <taxon>Bacillota</taxon>
        <taxon>Clostridia</taxon>
        <taxon>Eubacteriales</taxon>
        <taxon>environmental samples</taxon>
    </lineage>
</organism>
<evidence type="ECO:0000313" key="1">
    <source>
        <dbReference type="EMBL" id="SBV95888.1"/>
    </source>
</evidence>
<name>A0A212J8W9_9FIRM</name>